<proteinExistence type="predicted"/>
<dbReference type="Gene3D" id="3.80.10.10">
    <property type="entry name" value="Ribonuclease Inhibitor"/>
    <property type="match status" value="1"/>
</dbReference>
<accession>A0A058YZF7</accession>
<sequence length="190" mass="21101">MTLAHEQPAAQRPASTPTHSPLFQDHLVQVQYIGPSQCRESTDVQSFREMLTRNPSWEYLEIGSERALGDKFYSWLARMIPDMHGLRTLVIGASSMSQMTLANLLLVILNHSQISHLGLIDQDSHREAFSENVADLLRFPGFIKSLALKNCPLSVTSIDNICGSLEIPGSTLTSLSLKGASRRRGGWLQQ</sequence>
<dbReference type="Proteomes" id="UP000030693">
    <property type="component" value="Unassembled WGS sequence"/>
</dbReference>
<dbReference type="SUPFAM" id="SSF52047">
    <property type="entry name" value="RNI-like"/>
    <property type="match status" value="1"/>
</dbReference>
<feature type="region of interest" description="Disordered" evidence="1">
    <location>
        <begin position="1"/>
        <end position="20"/>
    </location>
</feature>
<reference evidence="2" key="1">
    <citation type="submission" date="2013-04" db="EMBL/GenBank/DDBJ databases">
        <title>The Genome Sequence of Fonticula alba ATCC 38817.</title>
        <authorList>
            <consortium name="The Broad Institute Genomics Platform"/>
            <person name="Russ C."/>
            <person name="Cuomo C."/>
            <person name="Burger G."/>
            <person name="Gray M.W."/>
            <person name="Holland P.W.H."/>
            <person name="King N."/>
            <person name="Lang F.B.F."/>
            <person name="Roger A.J."/>
            <person name="Ruiz-Trillo I."/>
            <person name="Brown M."/>
            <person name="Walker B."/>
            <person name="Young S."/>
            <person name="Zeng Q."/>
            <person name="Gargeya S."/>
            <person name="Fitzgerald M."/>
            <person name="Haas B."/>
            <person name="Abouelleil A."/>
            <person name="Allen A.W."/>
            <person name="Alvarado L."/>
            <person name="Arachchi H.M."/>
            <person name="Berlin A.M."/>
            <person name="Chapman S.B."/>
            <person name="Gainer-Dewar J."/>
            <person name="Goldberg J."/>
            <person name="Griggs A."/>
            <person name="Gujja S."/>
            <person name="Hansen M."/>
            <person name="Howarth C."/>
            <person name="Imamovic A."/>
            <person name="Ireland A."/>
            <person name="Larimer J."/>
            <person name="McCowan C."/>
            <person name="Murphy C."/>
            <person name="Pearson M."/>
            <person name="Poon T.W."/>
            <person name="Priest M."/>
            <person name="Roberts A."/>
            <person name="Saif S."/>
            <person name="Shea T."/>
            <person name="Sisk P."/>
            <person name="Sykes S."/>
            <person name="Wortman J."/>
            <person name="Nusbaum C."/>
            <person name="Birren B."/>
        </authorList>
    </citation>
    <scope>NUCLEOTIDE SEQUENCE [LARGE SCALE GENOMIC DNA]</scope>
    <source>
        <strain evidence="2">ATCC 38817</strain>
    </source>
</reference>
<dbReference type="EMBL" id="KB932231">
    <property type="protein sequence ID" value="KCV67364.1"/>
    <property type="molecule type" value="Genomic_DNA"/>
</dbReference>
<dbReference type="GeneID" id="20530941"/>
<dbReference type="InterPro" id="IPR032675">
    <property type="entry name" value="LRR_dom_sf"/>
</dbReference>
<name>A0A058YZF7_FONAL</name>
<gene>
    <name evidence="2" type="ORF">H696_06216</name>
</gene>
<keyword evidence="3" id="KW-1185">Reference proteome</keyword>
<organism evidence="2">
    <name type="scientific">Fonticula alba</name>
    <name type="common">Slime mold</name>
    <dbReference type="NCBI Taxonomy" id="691883"/>
    <lineage>
        <taxon>Eukaryota</taxon>
        <taxon>Rotosphaerida</taxon>
        <taxon>Fonticulaceae</taxon>
        <taxon>Fonticula</taxon>
    </lineage>
</organism>
<dbReference type="RefSeq" id="XP_009498237.1">
    <property type="nucleotide sequence ID" value="XM_009499962.1"/>
</dbReference>
<dbReference type="AlphaFoldDB" id="A0A058YZF7"/>
<evidence type="ECO:0000313" key="2">
    <source>
        <dbReference type="EMBL" id="KCV67364.1"/>
    </source>
</evidence>
<protein>
    <submittedName>
        <fullName evidence="2">Uncharacterized protein</fullName>
    </submittedName>
</protein>
<evidence type="ECO:0000256" key="1">
    <source>
        <dbReference type="SAM" id="MobiDB-lite"/>
    </source>
</evidence>
<evidence type="ECO:0000313" key="3">
    <source>
        <dbReference type="Proteomes" id="UP000030693"/>
    </source>
</evidence>